<dbReference type="AlphaFoldDB" id="A0A7J7K078"/>
<comment type="caution">
    <text evidence="1">The sequence shown here is derived from an EMBL/GenBank/DDBJ whole genome shotgun (WGS) entry which is preliminary data.</text>
</comment>
<sequence>MTCPIKTPFIINCVASHIGAFIYCDLALILEPLLLLPTQWPVKIMAYSTITLSIECSWKSCHEVRPRAGAGTEQNLTVNSQQVLHHVI</sequence>
<evidence type="ECO:0000313" key="2">
    <source>
        <dbReference type="Proteomes" id="UP000593567"/>
    </source>
</evidence>
<protein>
    <submittedName>
        <fullName evidence="1">Uncharacterized protein</fullName>
    </submittedName>
</protein>
<dbReference type="Proteomes" id="UP000593567">
    <property type="component" value="Unassembled WGS sequence"/>
</dbReference>
<keyword evidence="2" id="KW-1185">Reference proteome</keyword>
<reference evidence="1" key="1">
    <citation type="submission" date="2020-06" db="EMBL/GenBank/DDBJ databases">
        <title>Draft genome of Bugula neritina, a colonial animal packing powerful symbionts and potential medicines.</title>
        <authorList>
            <person name="Rayko M."/>
        </authorList>
    </citation>
    <scope>NUCLEOTIDE SEQUENCE [LARGE SCALE GENOMIC DNA]</scope>
    <source>
        <strain evidence="1">Kwan_BN1</strain>
    </source>
</reference>
<proteinExistence type="predicted"/>
<name>A0A7J7K078_BUGNE</name>
<evidence type="ECO:0000313" key="1">
    <source>
        <dbReference type="EMBL" id="KAF6031006.1"/>
    </source>
</evidence>
<dbReference type="EMBL" id="VXIV02001644">
    <property type="protein sequence ID" value="KAF6031006.1"/>
    <property type="molecule type" value="Genomic_DNA"/>
</dbReference>
<gene>
    <name evidence="1" type="ORF">EB796_010671</name>
</gene>
<organism evidence="1 2">
    <name type="scientific">Bugula neritina</name>
    <name type="common">Brown bryozoan</name>
    <name type="synonym">Sertularia neritina</name>
    <dbReference type="NCBI Taxonomy" id="10212"/>
    <lineage>
        <taxon>Eukaryota</taxon>
        <taxon>Metazoa</taxon>
        <taxon>Spiralia</taxon>
        <taxon>Lophotrochozoa</taxon>
        <taxon>Bryozoa</taxon>
        <taxon>Gymnolaemata</taxon>
        <taxon>Cheilostomatida</taxon>
        <taxon>Flustrina</taxon>
        <taxon>Buguloidea</taxon>
        <taxon>Bugulidae</taxon>
        <taxon>Bugula</taxon>
    </lineage>
</organism>
<accession>A0A7J7K078</accession>